<evidence type="ECO:0000256" key="1">
    <source>
        <dbReference type="SAM" id="Phobius"/>
    </source>
</evidence>
<keyword evidence="3" id="KW-1185">Reference proteome</keyword>
<evidence type="ECO:0000313" key="2">
    <source>
        <dbReference type="EMBL" id="PTB80750.1"/>
    </source>
</evidence>
<dbReference type="Proteomes" id="UP000240760">
    <property type="component" value="Unassembled WGS sequence"/>
</dbReference>
<sequence length="115" mass="13407">MISKYLFFPRFPYSISRLLVSHTMILVLFLFFFPFLFLPLFLFRMTVRGWFRVSLRAAVSIQSSLDQLVIDGGGLWYGLSSVFSFSFLFFSCSVLFAFCWSTGRPHLRLMADTEV</sequence>
<evidence type="ECO:0000313" key="3">
    <source>
        <dbReference type="Proteomes" id="UP000240760"/>
    </source>
</evidence>
<feature type="transmembrane region" description="Helical" evidence="1">
    <location>
        <begin position="20"/>
        <end position="43"/>
    </location>
</feature>
<feature type="transmembrane region" description="Helical" evidence="1">
    <location>
        <begin position="76"/>
        <end position="100"/>
    </location>
</feature>
<proteinExistence type="predicted"/>
<keyword evidence="1" id="KW-0812">Transmembrane</keyword>
<dbReference type="AlphaFoldDB" id="A0A2T4CGS3"/>
<reference evidence="2 3" key="1">
    <citation type="submission" date="2016-07" db="EMBL/GenBank/DDBJ databases">
        <title>Multiple horizontal gene transfer events from other fungi enriched the ability of initially mycotrophic Trichoderma (Ascomycota) to feed on dead plant biomass.</title>
        <authorList>
            <consortium name="DOE Joint Genome Institute"/>
            <person name="Aerts A."/>
            <person name="Atanasova L."/>
            <person name="Chenthamara K."/>
            <person name="Zhang J."/>
            <person name="Grujic M."/>
            <person name="Henrissat B."/>
            <person name="Kuo A."/>
            <person name="Salamov A."/>
            <person name="Lipzen A."/>
            <person name="Labutti K."/>
            <person name="Barry K."/>
            <person name="Miao Y."/>
            <person name="Rahimi M.J."/>
            <person name="Shen Q."/>
            <person name="Grigoriev I.V."/>
            <person name="Kubicek C.P."/>
            <person name="Druzhinina I.S."/>
        </authorList>
    </citation>
    <scope>NUCLEOTIDE SEQUENCE [LARGE SCALE GENOMIC DNA]</scope>
    <source>
        <strain evidence="2 3">ATCC 18648</strain>
    </source>
</reference>
<keyword evidence="1" id="KW-1133">Transmembrane helix</keyword>
<name>A0A2T4CGS3_TRILO</name>
<evidence type="ECO:0008006" key="4">
    <source>
        <dbReference type="Google" id="ProtNLM"/>
    </source>
</evidence>
<keyword evidence="1" id="KW-0472">Membrane</keyword>
<protein>
    <recommendedName>
        <fullName evidence="4">Transmembrane protein</fullName>
    </recommendedName>
</protein>
<gene>
    <name evidence="2" type="ORF">M440DRAFT_203185</name>
</gene>
<dbReference type="EMBL" id="KZ679127">
    <property type="protein sequence ID" value="PTB80750.1"/>
    <property type="molecule type" value="Genomic_DNA"/>
</dbReference>
<organism evidence="2 3">
    <name type="scientific">Trichoderma longibrachiatum ATCC 18648</name>
    <dbReference type="NCBI Taxonomy" id="983965"/>
    <lineage>
        <taxon>Eukaryota</taxon>
        <taxon>Fungi</taxon>
        <taxon>Dikarya</taxon>
        <taxon>Ascomycota</taxon>
        <taxon>Pezizomycotina</taxon>
        <taxon>Sordariomycetes</taxon>
        <taxon>Hypocreomycetidae</taxon>
        <taxon>Hypocreales</taxon>
        <taxon>Hypocreaceae</taxon>
        <taxon>Trichoderma</taxon>
    </lineage>
</organism>
<accession>A0A2T4CGS3</accession>